<dbReference type="AlphaFoldDB" id="A0AAE3H6X1"/>
<organism evidence="1 2">
    <name type="scientific">Lacihabitans soyangensis</name>
    <dbReference type="NCBI Taxonomy" id="869394"/>
    <lineage>
        <taxon>Bacteria</taxon>
        <taxon>Pseudomonadati</taxon>
        <taxon>Bacteroidota</taxon>
        <taxon>Cytophagia</taxon>
        <taxon>Cytophagales</taxon>
        <taxon>Leadbetterellaceae</taxon>
        <taxon>Lacihabitans</taxon>
    </lineage>
</organism>
<proteinExistence type="predicted"/>
<accession>A0AAE3H6X1</accession>
<protein>
    <submittedName>
        <fullName evidence="1">Uncharacterized protein</fullName>
    </submittedName>
</protein>
<sequence>MKKLLEIDYLMTNGWYMYPAFNAFYKVEGNGNEGRGFRWFVSTDGNQSRYEFFTFEKRTADFIAEGVAAKTVKACHEAEYLAYLKAFLTWQQNALLGLAEHPALAPPAVTTDRPSGGA</sequence>
<dbReference type="Proteomes" id="UP001204144">
    <property type="component" value="Unassembled WGS sequence"/>
</dbReference>
<name>A0AAE3H6X1_9BACT</name>
<dbReference type="EMBL" id="RJUF01000180">
    <property type="protein sequence ID" value="MCP9765161.1"/>
    <property type="molecule type" value="Genomic_DNA"/>
</dbReference>
<keyword evidence="2" id="KW-1185">Reference proteome</keyword>
<comment type="caution">
    <text evidence="1">The sequence shown here is derived from an EMBL/GenBank/DDBJ whole genome shotgun (WGS) entry which is preliminary data.</text>
</comment>
<evidence type="ECO:0000313" key="1">
    <source>
        <dbReference type="EMBL" id="MCP9765161.1"/>
    </source>
</evidence>
<evidence type="ECO:0000313" key="2">
    <source>
        <dbReference type="Proteomes" id="UP001204144"/>
    </source>
</evidence>
<reference evidence="1 2" key="1">
    <citation type="submission" date="2018-11" db="EMBL/GenBank/DDBJ databases">
        <title>Novel bacteria species description.</title>
        <authorList>
            <person name="Han J.-H."/>
        </authorList>
    </citation>
    <scope>NUCLEOTIDE SEQUENCE [LARGE SCALE GENOMIC DNA]</scope>
    <source>
        <strain evidence="1 2">KCTC23259</strain>
    </source>
</reference>
<dbReference type="RefSeq" id="WP_255038853.1">
    <property type="nucleotide sequence ID" value="NZ_RJUF01000180.1"/>
</dbReference>
<gene>
    <name evidence="1" type="ORF">EGI31_19680</name>
</gene>